<dbReference type="EMBL" id="BMDG01000005">
    <property type="protein sequence ID" value="GGI07537.1"/>
    <property type="molecule type" value="Genomic_DNA"/>
</dbReference>
<evidence type="ECO:0000256" key="1">
    <source>
        <dbReference type="ARBA" id="ARBA00001946"/>
    </source>
</evidence>
<comment type="caution">
    <text evidence="6">The sequence shown here is derived from an EMBL/GenBank/DDBJ whole genome shotgun (WGS) entry which is preliminary data.</text>
</comment>
<dbReference type="PROSITE" id="PS00893">
    <property type="entry name" value="NUDIX_BOX"/>
    <property type="match status" value="1"/>
</dbReference>
<dbReference type="PRINTS" id="PR00502">
    <property type="entry name" value="NUDIXFAMILY"/>
</dbReference>
<evidence type="ECO:0000313" key="6">
    <source>
        <dbReference type="EMBL" id="GGI07537.1"/>
    </source>
</evidence>
<evidence type="ECO:0000256" key="3">
    <source>
        <dbReference type="ARBA" id="ARBA00022801"/>
    </source>
</evidence>
<evidence type="ECO:0000313" key="7">
    <source>
        <dbReference type="Proteomes" id="UP000632535"/>
    </source>
</evidence>
<sequence>MDAGGTELWNTTEVAKFLGVKPGTVSAYRHRGQMPAPTRTVGARTHLWDAATIRAWRAERRDGADAETRDPHRRTDPHEWLVHGERDLYSSEWVRLSMVDVEPPSGARFEHHVVTMRPAAMTAVLDRGGQRVGLIWRHRFAPDVWNWELPGGLVDDDEDPADAARRELVEEVGLRVEGLRHLVTFEPVIGMVRSPHHVYAATALDGVSTPTELNEGSGLQWIALDSIRRRIDDGEVQNSGTLVALLHLLAFGAE</sequence>
<comment type="similarity">
    <text evidence="2 4">Belongs to the Nudix hydrolase family.</text>
</comment>
<organism evidence="6 7">
    <name type="scientific">Isoptericola cucumis</name>
    <dbReference type="NCBI Taxonomy" id="1776856"/>
    <lineage>
        <taxon>Bacteria</taxon>
        <taxon>Bacillati</taxon>
        <taxon>Actinomycetota</taxon>
        <taxon>Actinomycetes</taxon>
        <taxon>Micrococcales</taxon>
        <taxon>Promicromonosporaceae</taxon>
        <taxon>Isoptericola</taxon>
    </lineage>
</organism>
<dbReference type="InterPro" id="IPR020476">
    <property type="entry name" value="Nudix_hydrolase"/>
</dbReference>
<dbReference type="InterPro" id="IPR036388">
    <property type="entry name" value="WH-like_DNA-bd_sf"/>
</dbReference>
<dbReference type="SUPFAM" id="SSF55811">
    <property type="entry name" value="Nudix"/>
    <property type="match status" value="1"/>
</dbReference>
<proteinExistence type="inferred from homology"/>
<dbReference type="PANTHER" id="PTHR43046:SF14">
    <property type="entry name" value="MUTT_NUDIX FAMILY PROTEIN"/>
    <property type="match status" value="1"/>
</dbReference>
<dbReference type="Proteomes" id="UP000632535">
    <property type="component" value="Unassembled WGS sequence"/>
</dbReference>
<dbReference type="InterPro" id="IPR009061">
    <property type="entry name" value="DNA-bd_dom_put_sf"/>
</dbReference>
<name>A0ABQ2B648_9MICO</name>
<dbReference type="InterPro" id="IPR000086">
    <property type="entry name" value="NUDIX_hydrolase_dom"/>
</dbReference>
<dbReference type="PANTHER" id="PTHR43046">
    <property type="entry name" value="GDP-MANNOSE MANNOSYL HYDROLASE"/>
    <property type="match status" value="1"/>
</dbReference>
<dbReference type="InterPro" id="IPR015797">
    <property type="entry name" value="NUDIX_hydrolase-like_dom_sf"/>
</dbReference>
<feature type="domain" description="Nudix hydrolase" evidence="5">
    <location>
        <begin position="115"/>
        <end position="244"/>
    </location>
</feature>
<dbReference type="SUPFAM" id="SSF46955">
    <property type="entry name" value="Putative DNA-binding domain"/>
    <property type="match status" value="1"/>
</dbReference>
<evidence type="ECO:0000256" key="4">
    <source>
        <dbReference type="RuleBase" id="RU003476"/>
    </source>
</evidence>
<evidence type="ECO:0000256" key="2">
    <source>
        <dbReference type="ARBA" id="ARBA00005582"/>
    </source>
</evidence>
<keyword evidence="3 4" id="KW-0378">Hydrolase</keyword>
<dbReference type="CDD" id="cd03424">
    <property type="entry name" value="NUDIX_ADPRase_Nudt5_UGPPase_Nudt14"/>
    <property type="match status" value="1"/>
</dbReference>
<gene>
    <name evidence="6" type="ORF">GCM10007368_16660</name>
</gene>
<dbReference type="InterPro" id="IPR020084">
    <property type="entry name" value="NUDIX_hydrolase_CS"/>
</dbReference>
<protein>
    <recommendedName>
        <fullName evidence="5">Nudix hydrolase domain-containing protein</fullName>
    </recommendedName>
</protein>
<keyword evidence="7" id="KW-1185">Reference proteome</keyword>
<evidence type="ECO:0000259" key="5">
    <source>
        <dbReference type="PROSITE" id="PS51462"/>
    </source>
</evidence>
<dbReference type="Pfam" id="PF00293">
    <property type="entry name" value="NUDIX"/>
    <property type="match status" value="1"/>
</dbReference>
<dbReference type="Gene3D" id="3.90.79.10">
    <property type="entry name" value="Nucleoside Triphosphate Pyrophosphohydrolase"/>
    <property type="match status" value="1"/>
</dbReference>
<dbReference type="Gene3D" id="1.10.10.10">
    <property type="entry name" value="Winged helix-like DNA-binding domain superfamily/Winged helix DNA-binding domain"/>
    <property type="match status" value="1"/>
</dbReference>
<dbReference type="PROSITE" id="PS51462">
    <property type="entry name" value="NUDIX"/>
    <property type="match status" value="1"/>
</dbReference>
<reference evidence="7" key="1">
    <citation type="journal article" date="2019" name="Int. J. Syst. Evol. Microbiol.">
        <title>The Global Catalogue of Microorganisms (GCM) 10K type strain sequencing project: providing services to taxonomists for standard genome sequencing and annotation.</title>
        <authorList>
            <consortium name="The Broad Institute Genomics Platform"/>
            <consortium name="The Broad Institute Genome Sequencing Center for Infectious Disease"/>
            <person name="Wu L."/>
            <person name="Ma J."/>
        </authorList>
    </citation>
    <scope>NUCLEOTIDE SEQUENCE [LARGE SCALE GENOMIC DNA]</scope>
    <source>
        <strain evidence="7">CCM 8653</strain>
    </source>
</reference>
<comment type="cofactor">
    <cofactor evidence="1">
        <name>Mg(2+)</name>
        <dbReference type="ChEBI" id="CHEBI:18420"/>
    </cofactor>
</comment>
<accession>A0ABQ2B648</accession>